<protein>
    <recommendedName>
        <fullName evidence="2">adenosylhomocysteine nucleosidase</fullName>
        <ecNumber evidence="2">3.2.2.9</ecNumber>
    </recommendedName>
</protein>
<dbReference type="Gene3D" id="3.40.50.1580">
    <property type="entry name" value="Nucleoside phosphorylase domain"/>
    <property type="match status" value="1"/>
</dbReference>
<dbReference type="AlphaFoldDB" id="A0A2T3G4N2"/>
<evidence type="ECO:0000256" key="5">
    <source>
        <dbReference type="ARBA" id="ARBA00023167"/>
    </source>
</evidence>
<dbReference type="PANTHER" id="PTHR46832">
    <property type="entry name" value="5'-METHYLTHIOADENOSINE/S-ADENOSYLHOMOCYSTEINE NUCLEOSIDASE"/>
    <property type="match status" value="1"/>
</dbReference>
<gene>
    <name evidence="8" type="primary">mtnN</name>
    <name evidence="10" type="ORF">C7U54_04295</name>
    <name evidence="8" type="ORF">Fi14EGH31_14950</name>
    <name evidence="9" type="ORF">NE542_01505</name>
</gene>
<dbReference type="KEGG" id="fit:Fi14EGH31_14950"/>
<dbReference type="GO" id="GO:0009164">
    <property type="term" value="P:nucleoside catabolic process"/>
    <property type="evidence" value="ECO:0007669"/>
    <property type="project" value="InterPro"/>
</dbReference>
<dbReference type="PANTHER" id="PTHR46832:SF1">
    <property type="entry name" value="5'-METHYLTHIOADENOSINE_S-ADENOSYLHOMOCYSTEINE NUCLEOSIDASE"/>
    <property type="match status" value="1"/>
</dbReference>
<dbReference type="FunFam" id="3.40.50.1580:FF:000001">
    <property type="entry name" value="MTA/SAH nucleosidase family protein"/>
    <property type="match status" value="1"/>
</dbReference>
<evidence type="ECO:0000256" key="6">
    <source>
        <dbReference type="ARBA" id="ARBA00050313"/>
    </source>
</evidence>
<dbReference type="GO" id="GO:0005829">
    <property type="term" value="C:cytosol"/>
    <property type="evidence" value="ECO:0007669"/>
    <property type="project" value="TreeGrafter"/>
</dbReference>
<keyword evidence="9" id="KW-0326">Glycosidase</keyword>
<dbReference type="GO" id="GO:0008782">
    <property type="term" value="F:adenosylhomocysteine nucleosidase activity"/>
    <property type="evidence" value="ECO:0007669"/>
    <property type="project" value="UniProtKB-EC"/>
</dbReference>
<evidence type="ECO:0000256" key="1">
    <source>
        <dbReference type="ARBA" id="ARBA00004945"/>
    </source>
</evidence>
<proteinExistence type="predicted"/>
<reference evidence="9" key="4">
    <citation type="submission" date="2022-06" db="EMBL/GenBank/DDBJ databases">
        <title>Isolation of gut microbiota from human fecal samples.</title>
        <authorList>
            <person name="Pamer E.G."/>
            <person name="Barat B."/>
            <person name="Waligurski E."/>
            <person name="Medina S."/>
            <person name="Paddock L."/>
            <person name="Mostad J."/>
        </authorList>
    </citation>
    <scope>NUCLEOTIDE SEQUENCE</scope>
    <source>
        <strain evidence="9">DFI.6.24</strain>
    </source>
</reference>
<dbReference type="Proteomes" id="UP001204814">
    <property type="component" value="Unassembled WGS sequence"/>
</dbReference>
<reference evidence="12" key="3">
    <citation type="submission" date="2020-09" db="EMBL/GenBank/DDBJ databases">
        <title>Complete genome sequencing of Faecalibacillus intestinalis strain 14EGH31.</title>
        <authorList>
            <person name="Sakamoto M."/>
            <person name="Murakami T."/>
            <person name="Mori H."/>
        </authorList>
    </citation>
    <scope>NUCLEOTIDE SEQUENCE [LARGE SCALE GENOMIC DNA]</scope>
    <source>
        <strain evidence="12">14EGH31</strain>
    </source>
</reference>
<dbReference type="EMBL" id="PYLQ01000004">
    <property type="protein sequence ID" value="PST42497.1"/>
    <property type="molecule type" value="Genomic_DNA"/>
</dbReference>
<evidence type="ECO:0000313" key="9">
    <source>
        <dbReference type="EMBL" id="MCQ5060521.1"/>
    </source>
</evidence>
<name>A0A2T3G4N2_9FIRM</name>
<dbReference type="GO" id="GO:0008930">
    <property type="term" value="F:methylthioadenosine nucleosidase activity"/>
    <property type="evidence" value="ECO:0007669"/>
    <property type="project" value="InterPro"/>
</dbReference>
<sequence length="228" mass="24967">MIGIIGAMEEEVKALLDKTEDIHENKILDCVFYEGKIDNKQVVILQGGIGKVNSAICVTLLLTNYDIEYVINIGSAGGLKDYQNVGDVVISSHVSYHDVDLTAFGRPMGELPELPVFIPADENLVNKAKDILHKMNIHENVGLIVSGDQFIAQEGQVSKIKKDFPNALCSEMEASAVGHTCYKFGVPFIITRSLSDVYGHGESSMQFDEYLKIASENSAKLCVELVKA</sequence>
<dbReference type="NCBIfam" id="NF004079">
    <property type="entry name" value="PRK05584.1"/>
    <property type="match status" value="1"/>
</dbReference>
<evidence type="ECO:0000313" key="12">
    <source>
        <dbReference type="Proteomes" id="UP000593842"/>
    </source>
</evidence>
<dbReference type="Proteomes" id="UP000593842">
    <property type="component" value="Chromosome"/>
</dbReference>
<comment type="pathway">
    <text evidence="1">Amino-acid biosynthesis; L-methionine biosynthesis via salvage pathway; S-methyl-5-thio-alpha-D-ribose 1-phosphate from S-methyl-5'-thioadenosine (hydrolase route): step 1/2.</text>
</comment>
<dbReference type="EMBL" id="AP024085">
    <property type="protein sequence ID" value="BCL57783.1"/>
    <property type="molecule type" value="Genomic_DNA"/>
</dbReference>
<evidence type="ECO:0000313" key="8">
    <source>
        <dbReference type="EMBL" id="BCL57783.1"/>
    </source>
</evidence>
<dbReference type="NCBIfam" id="TIGR01704">
    <property type="entry name" value="MTA_SAH-Nsdase"/>
    <property type="match status" value="1"/>
</dbReference>
<keyword evidence="5" id="KW-0486">Methionine biosynthesis</keyword>
<dbReference type="Proteomes" id="UP000240974">
    <property type="component" value="Unassembled WGS sequence"/>
</dbReference>
<dbReference type="Pfam" id="PF01048">
    <property type="entry name" value="PNP_UDP_1"/>
    <property type="match status" value="1"/>
</dbReference>
<dbReference type="SUPFAM" id="SSF53167">
    <property type="entry name" value="Purine and uridine phosphorylases"/>
    <property type="match status" value="1"/>
</dbReference>
<reference evidence="8" key="2">
    <citation type="journal article" date="2020" name="Microbiol. Resour. Announc.">
        <title>Complete Genome Sequence of Faecalibacillus intestinalis JCM 34082, Isolated from Feces from a Healthy Japanese Female.</title>
        <authorList>
            <person name="Sakamoto M."/>
            <person name="Ikeyama N."/>
            <person name="Toyoda A."/>
            <person name="Murakami T."/>
            <person name="Mori H."/>
            <person name="Ohkuma M."/>
        </authorList>
    </citation>
    <scope>NUCLEOTIDE SEQUENCE</scope>
    <source>
        <strain evidence="8">14EGH31</strain>
    </source>
</reference>
<comment type="catalytic activity">
    <reaction evidence="6">
        <text>5'-deoxyadenosine + H2O = 5-deoxy-D-ribose + adenine</text>
        <dbReference type="Rhea" id="RHEA:29859"/>
        <dbReference type="ChEBI" id="CHEBI:15377"/>
        <dbReference type="ChEBI" id="CHEBI:16708"/>
        <dbReference type="ChEBI" id="CHEBI:17319"/>
        <dbReference type="ChEBI" id="CHEBI:149540"/>
        <dbReference type="EC" id="3.2.2.9"/>
    </reaction>
    <physiologicalReaction direction="left-to-right" evidence="6">
        <dbReference type="Rhea" id="RHEA:29860"/>
    </physiologicalReaction>
</comment>
<dbReference type="GeneID" id="70579930"/>
<keyword evidence="11" id="KW-1185">Reference proteome</keyword>
<dbReference type="EC" id="3.2.2.9" evidence="2"/>
<dbReference type="InterPro" id="IPR000845">
    <property type="entry name" value="Nucleoside_phosphorylase_d"/>
</dbReference>
<dbReference type="GO" id="GO:0019509">
    <property type="term" value="P:L-methionine salvage from methylthioadenosine"/>
    <property type="evidence" value="ECO:0007669"/>
    <property type="project" value="UniProtKB-UniPathway"/>
</dbReference>
<evidence type="ECO:0000256" key="3">
    <source>
        <dbReference type="ARBA" id="ARBA00022605"/>
    </source>
</evidence>
<evidence type="ECO:0000256" key="4">
    <source>
        <dbReference type="ARBA" id="ARBA00022801"/>
    </source>
</evidence>
<accession>A0A2T3G4N2</accession>
<evidence type="ECO:0000256" key="2">
    <source>
        <dbReference type="ARBA" id="ARBA00011974"/>
    </source>
</evidence>
<dbReference type="InterPro" id="IPR035994">
    <property type="entry name" value="Nucleoside_phosphorylase_sf"/>
</dbReference>
<dbReference type="RefSeq" id="WP_022001267.1">
    <property type="nucleotide sequence ID" value="NZ_AP024085.1"/>
</dbReference>
<dbReference type="UniPathway" id="UPA00904">
    <property type="reaction ID" value="UER00871"/>
</dbReference>
<keyword evidence="3" id="KW-0028">Amino-acid biosynthesis</keyword>
<keyword evidence="4 9" id="KW-0378">Hydrolase</keyword>
<feature type="domain" description="Nucleoside phosphorylase" evidence="7">
    <location>
        <begin position="2"/>
        <end position="226"/>
    </location>
</feature>
<organism evidence="10 11">
    <name type="scientific">Faecalibacillus intestinalis</name>
    <dbReference type="NCBI Taxonomy" id="1982626"/>
    <lineage>
        <taxon>Bacteria</taxon>
        <taxon>Bacillati</taxon>
        <taxon>Bacillota</taxon>
        <taxon>Erysipelotrichia</taxon>
        <taxon>Erysipelotrichales</taxon>
        <taxon>Coprobacillaceae</taxon>
        <taxon>Faecalibacillus</taxon>
    </lineage>
</organism>
<reference evidence="10 11" key="1">
    <citation type="journal article" date="2019" name="Int. J. Syst. Evol. Microbiol.">
        <title>Faecalibacillus intestinalis gen. nov., sp. nov. and Faecalibacillus faecis sp. nov., isolated from human faeces.</title>
        <authorList>
            <person name="Seo B."/>
            <person name="Jeon K."/>
            <person name="Baek I."/>
            <person name="Lee Y.M."/>
            <person name="Baek K."/>
            <person name="Ko G."/>
        </authorList>
    </citation>
    <scope>NUCLEOTIDE SEQUENCE [LARGE SCALE GENOMIC DNA]</scope>
    <source>
        <strain evidence="10 11">SNUG30099</strain>
    </source>
</reference>
<dbReference type="InterPro" id="IPR010049">
    <property type="entry name" value="MTA_SAH_Nsdase"/>
</dbReference>
<dbReference type="GO" id="GO:0019284">
    <property type="term" value="P:L-methionine salvage from S-adenosylmethionine"/>
    <property type="evidence" value="ECO:0007669"/>
    <property type="project" value="TreeGrafter"/>
</dbReference>
<evidence type="ECO:0000313" key="11">
    <source>
        <dbReference type="Proteomes" id="UP000240974"/>
    </source>
</evidence>
<dbReference type="EMBL" id="JANGBO010000001">
    <property type="protein sequence ID" value="MCQ5060521.1"/>
    <property type="molecule type" value="Genomic_DNA"/>
</dbReference>
<dbReference type="CDD" id="cd09008">
    <property type="entry name" value="MTAN"/>
    <property type="match status" value="1"/>
</dbReference>
<evidence type="ECO:0000259" key="7">
    <source>
        <dbReference type="Pfam" id="PF01048"/>
    </source>
</evidence>
<evidence type="ECO:0000313" key="10">
    <source>
        <dbReference type="EMBL" id="PST42497.1"/>
    </source>
</evidence>